<proteinExistence type="predicted"/>
<accession>A0A2C6KYR5</accession>
<dbReference type="VEuPathDB" id="ToxoDB:CSUI_004443"/>
<keyword evidence="3" id="KW-1185">Reference proteome</keyword>
<dbReference type="AlphaFoldDB" id="A0A2C6KYR5"/>
<feature type="transmembrane region" description="Helical" evidence="1">
    <location>
        <begin position="33"/>
        <end position="52"/>
    </location>
</feature>
<dbReference type="EMBL" id="MIGC01002073">
    <property type="protein sequence ID" value="PHJ21709.1"/>
    <property type="molecule type" value="Genomic_DNA"/>
</dbReference>
<organism evidence="2 3">
    <name type="scientific">Cystoisospora suis</name>
    <dbReference type="NCBI Taxonomy" id="483139"/>
    <lineage>
        <taxon>Eukaryota</taxon>
        <taxon>Sar</taxon>
        <taxon>Alveolata</taxon>
        <taxon>Apicomplexa</taxon>
        <taxon>Conoidasida</taxon>
        <taxon>Coccidia</taxon>
        <taxon>Eucoccidiorida</taxon>
        <taxon>Eimeriorina</taxon>
        <taxon>Sarcocystidae</taxon>
        <taxon>Cystoisospora</taxon>
    </lineage>
</organism>
<protein>
    <recommendedName>
        <fullName evidence="4">Transmembrane protein</fullName>
    </recommendedName>
</protein>
<evidence type="ECO:0000256" key="1">
    <source>
        <dbReference type="SAM" id="Phobius"/>
    </source>
</evidence>
<evidence type="ECO:0000313" key="2">
    <source>
        <dbReference type="EMBL" id="PHJ21709.1"/>
    </source>
</evidence>
<comment type="caution">
    <text evidence="2">The sequence shown here is derived from an EMBL/GenBank/DDBJ whole genome shotgun (WGS) entry which is preliminary data.</text>
</comment>
<reference evidence="2 3" key="1">
    <citation type="journal article" date="2017" name="Int. J. Parasitol.">
        <title>The genome of the protozoan parasite Cystoisospora suis and a reverse vaccinology approach to identify vaccine candidates.</title>
        <authorList>
            <person name="Palmieri N."/>
            <person name="Shrestha A."/>
            <person name="Ruttkowski B."/>
            <person name="Beck T."/>
            <person name="Vogl C."/>
            <person name="Tomley F."/>
            <person name="Blake D.P."/>
            <person name="Joachim A."/>
        </authorList>
    </citation>
    <scope>NUCLEOTIDE SEQUENCE [LARGE SCALE GENOMIC DNA]</scope>
    <source>
        <strain evidence="2 3">Wien I</strain>
    </source>
</reference>
<dbReference type="Proteomes" id="UP000221165">
    <property type="component" value="Unassembled WGS sequence"/>
</dbReference>
<keyword evidence="1" id="KW-0812">Transmembrane</keyword>
<keyword evidence="1" id="KW-0472">Membrane</keyword>
<name>A0A2C6KYR5_9APIC</name>
<sequence>MQGHSDVKTRRMRRHGLSREVFDREYSFPEESVSILSLLAHFGLKMAMFVAWLADSLLTIDLDTPPSLGHSSPFFFLSFFLSRSLCFLS</sequence>
<gene>
    <name evidence="2" type="ORF">CSUI_004443</name>
</gene>
<keyword evidence="1" id="KW-1133">Transmembrane helix</keyword>
<dbReference type="RefSeq" id="XP_067923389.1">
    <property type="nucleotide sequence ID" value="XM_068064634.1"/>
</dbReference>
<evidence type="ECO:0008006" key="4">
    <source>
        <dbReference type="Google" id="ProtNLM"/>
    </source>
</evidence>
<dbReference type="GeneID" id="94427845"/>
<evidence type="ECO:0000313" key="3">
    <source>
        <dbReference type="Proteomes" id="UP000221165"/>
    </source>
</evidence>